<comment type="caution">
    <text evidence="1">The sequence shown here is derived from an EMBL/GenBank/DDBJ whole genome shotgun (WGS) entry which is preliminary data.</text>
</comment>
<evidence type="ECO:0000313" key="2">
    <source>
        <dbReference type="Proteomes" id="UP000310200"/>
    </source>
</evidence>
<proteinExistence type="predicted"/>
<evidence type="ECO:0000313" key="1">
    <source>
        <dbReference type="EMBL" id="TGZ49984.1"/>
    </source>
</evidence>
<reference evidence="1 2" key="1">
    <citation type="journal article" date="2019" name="Philos. Trans. R. Soc. Lond., B, Biol. Sci.">
        <title>Ant behaviour and brain gene expression of defending hosts depend on the ecological success of the intruding social parasite.</title>
        <authorList>
            <person name="Kaur R."/>
            <person name="Stoldt M."/>
            <person name="Jongepier E."/>
            <person name="Feldmeyer B."/>
            <person name="Menzel F."/>
            <person name="Bornberg-Bauer E."/>
            <person name="Foitzik S."/>
        </authorList>
    </citation>
    <scope>NUCLEOTIDE SEQUENCE [LARGE SCALE GENOMIC DNA]</scope>
    <source>
        <tissue evidence="1">Whole body</tissue>
    </source>
</reference>
<dbReference type="EMBL" id="QBLH01002056">
    <property type="protein sequence ID" value="TGZ49984.1"/>
    <property type="molecule type" value="Genomic_DNA"/>
</dbReference>
<name>A0A4V3SAS3_9HYME</name>
<keyword evidence="2" id="KW-1185">Reference proteome</keyword>
<organism evidence="1 2">
    <name type="scientific">Temnothorax longispinosus</name>
    <dbReference type="NCBI Taxonomy" id="300112"/>
    <lineage>
        <taxon>Eukaryota</taxon>
        <taxon>Metazoa</taxon>
        <taxon>Ecdysozoa</taxon>
        <taxon>Arthropoda</taxon>
        <taxon>Hexapoda</taxon>
        <taxon>Insecta</taxon>
        <taxon>Pterygota</taxon>
        <taxon>Neoptera</taxon>
        <taxon>Endopterygota</taxon>
        <taxon>Hymenoptera</taxon>
        <taxon>Apocrita</taxon>
        <taxon>Aculeata</taxon>
        <taxon>Formicoidea</taxon>
        <taxon>Formicidae</taxon>
        <taxon>Myrmicinae</taxon>
        <taxon>Temnothorax</taxon>
    </lineage>
</organism>
<gene>
    <name evidence="1" type="ORF">DBV15_11608</name>
</gene>
<dbReference type="AlphaFoldDB" id="A0A4V3SAS3"/>
<accession>A0A4V3SAS3</accession>
<dbReference type="Proteomes" id="UP000310200">
    <property type="component" value="Unassembled WGS sequence"/>
</dbReference>
<sequence length="146" mass="16225">MISLLVGCTVRFASTSSYLFLVIQGAQMYARTIPLPKIKAIIAKVVHVAEPEVIRVGTSFFIAGNSATSLVVKPHLLALAISDLRRRDAFSQDLFDVRLDKPSKQFPKCPIISRRVSFLSQSKRCGKFRTSTEIVPENFQNRAVDA</sequence>
<protein>
    <submittedName>
        <fullName evidence="1">Uncharacterized protein</fullName>
    </submittedName>
</protein>